<reference evidence="3 4" key="1">
    <citation type="submission" date="2024-10" db="EMBL/GenBank/DDBJ databases">
        <title>The Natural Products Discovery Center: Release of the First 8490 Sequenced Strains for Exploring Actinobacteria Biosynthetic Diversity.</title>
        <authorList>
            <person name="Kalkreuter E."/>
            <person name="Kautsar S.A."/>
            <person name="Yang D."/>
            <person name="Bader C.D."/>
            <person name="Teijaro C.N."/>
            <person name="Fluegel L."/>
            <person name="Davis C.M."/>
            <person name="Simpson J.R."/>
            <person name="Lauterbach L."/>
            <person name="Steele A.D."/>
            <person name="Gui C."/>
            <person name="Meng S."/>
            <person name="Li G."/>
            <person name="Viehrig K."/>
            <person name="Ye F."/>
            <person name="Su P."/>
            <person name="Kiefer A.F."/>
            <person name="Nichols A."/>
            <person name="Cepeda A.J."/>
            <person name="Yan W."/>
            <person name="Fan B."/>
            <person name="Jiang Y."/>
            <person name="Adhikari A."/>
            <person name="Zheng C.-J."/>
            <person name="Schuster L."/>
            <person name="Cowan T.M."/>
            <person name="Smanski M.J."/>
            <person name="Chevrette M.G."/>
            <person name="De Carvalho L.P.S."/>
            <person name="Shen B."/>
        </authorList>
    </citation>
    <scope>NUCLEOTIDE SEQUENCE [LARGE SCALE GENOMIC DNA]</scope>
    <source>
        <strain evidence="3 4">NPDC050545</strain>
    </source>
</reference>
<dbReference type="Pfam" id="PF14028">
    <property type="entry name" value="Lant_dehydr_C"/>
    <property type="match status" value="1"/>
</dbReference>
<feature type="domain" description="Thiopeptide-type bacteriocin biosynthesis" evidence="2">
    <location>
        <begin position="777"/>
        <end position="1037"/>
    </location>
</feature>
<dbReference type="NCBIfam" id="TIGR03891">
    <property type="entry name" value="thiopep_ocin"/>
    <property type="match status" value="1"/>
</dbReference>
<comment type="caution">
    <text evidence="3">The sequence shown here is derived from an EMBL/GenBank/DDBJ whole genome shotgun (WGS) entry which is preliminary data.</text>
</comment>
<sequence length="1059" mass="118299">MRTIETPYKAAGFFMLRTPMLPAVHLLDIFSREQSGGVPWSGGALSEICSLMRTPRVLQALHSASPDLIGAAQCLQSEQVALDAKTIRVASSVMRYLTRMATRPTPFGLFAAVGIGEFASASSLRLDADPLARTRTRASLSWTLALLEEAERTVELCDETLLAANTMLQDVGSHVVLPYADVFGAQDNHGVRIKVTPVLNLILTSCATDSGVRCGDIVEQVIAAFPVLTPPSVVSLMRQLVDAHVLSVYRCPPLTWPYPDRHRFLHDEPSCADSLRAVRERCRQIDAAHGQAPVPVLNGLVERQRRMTPAYHRIGYQTDSSLALVTAELTTDVATAAEEAAGLLGSLQGGHARPAHIAAYHRAFLERYGVAAEIPIMELLSPHLGLDAPESYQHPPRRHPLPAEYRSGPRYQRREEALTGLLLETIHQGGTTLELTDDRLELLRRKEVTPSTARARPAVDLYFQLCARSMKALDQGEWTMVLSPMPVTAGARGFGRFWDLLGADVLTMVQAVARAEERLLPGVVFAELNYVPATRHAANVSLHPPLRAHEICVNTTPSLPAAAQIHLNDILVGATADRFYLRSARTNEELLVTQSHLLSPVYAPNVCRLLLEVSEDGFPPLSPFSWGGLASSPFLPRVRRGRLVFHPKQWTLPDESTEWREGDGRLGAWCHRWSVPRHVYLATGDNRLVLDLDQPICRAEVNARLRRRERVTFQEMLPGFSQLWLEDTRSRRYFSEFVVPLVAREPGHVRRSPAPRVGLALPSVMSGDRVQAPGGRWLFLKLYAGKSQHDDIITGPMGELIDTVRARGHIDRWFYVRYVDSRPHLRLRLRSSSQRAAEELTAECLSWARHLWQEKICSDFALVSYEREIERYGGPAAIDVIEEVFAASSETSQRLLAKLRRSHIEAGLEIACIAVLHDLYRCWGVKPRPQTLLPPASKIANETRRLFHRNHRVLCDLLEPWDAHPDTTARILHAHLTPVLSESSQVIERAGKEIRRLADLEELHGTEEDILRSLSHMQVNRILGVDRDQEELCYSLWLMTLRAIAGRPRSAGPPYSARS</sequence>
<dbReference type="EMBL" id="JBITGY010000018">
    <property type="protein sequence ID" value="MFI6505294.1"/>
    <property type="molecule type" value="Genomic_DNA"/>
</dbReference>
<dbReference type="Pfam" id="PF04738">
    <property type="entry name" value="Lant_dehydr_N"/>
    <property type="match status" value="1"/>
</dbReference>
<dbReference type="Proteomes" id="UP001612741">
    <property type="component" value="Unassembled WGS sequence"/>
</dbReference>
<dbReference type="InterPro" id="IPR006827">
    <property type="entry name" value="Lant_deHydtase_N"/>
</dbReference>
<keyword evidence="4" id="KW-1185">Reference proteome</keyword>
<evidence type="ECO:0000259" key="2">
    <source>
        <dbReference type="Pfam" id="PF14028"/>
    </source>
</evidence>
<proteinExistence type="predicted"/>
<evidence type="ECO:0000313" key="3">
    <source>
        <dbReference type="EMBL" id="MFI6505294.1"/>
    </source>
</evidence>
<organism evidence="3 4">
    <name type="scientific">Nonomuraea typhae</name>
    <dbReference type="NCBI Taxonomy" id="2603600"/>
    <lineage>
        <taxon>Bacteria</taxon>
        <taxon>Bacillati</taxon>
        <taxon>Actinomycetota</taxon>
        <taxon>Actinomycetes</taxon>
        <taxon>Streptosporangiales</taxon>
        <taxon>Streptosporangiaceae</taxon>
        <taxon>Nonomuraea</taxon>
    </lineage>
</organism>
<feature type="domain" description="Lantibiotic dehydratase N-terminal" evidence="1">
    <location>
        <begin position="54"/>
        <end position="699"/>
    </location>
</feature>
<dbReference type="InterPro" id="IPR023809">
    <property type="entry name" value="Thiopep_bacteriocin_synth_dom"/>
</dbReference>
<gene>
    <name evidence="3" type="ORF">ACIBG2_48495</name>
</gene>
<name>A0ABW7ZED8_9ACTN</name>
<accession>A0ABW7ZED8</accession>
<evidence type="ECO:0000313" key="4">
    <source>
        <dbReference type="Proteomes" id="UP001612741"/>
    </source>
</evidence>
<evidence type="ECO:0000259" key="1">
    <source>
        <dbReference type="Pfam" id="PF04738"/>
    </source>
</evidence>
<protein>
    <submittedName>
        <fullName evidence="3">Lantibiotic dehydratase</fullName>
    </submittedName>
</protein>
<dbReference type="RefSeq" id="WP_397091379.1">
    <property type="nucleotide sequence ID" value="NZ_JBITGY010000018.1"/>
</dbReference>